<evidence type="ECO:0000313" key="2">
    <source>
        <dbReference type="Proteomes" id="UP000271426"/>
    </source>
</evidence>
<sequence length="166" mass="18087">MRFAVRSHKNCVCFKWLEKIGANVKHLGHCHAMVVPTLAPARWKGPSGPMARFISCGRWVHMPPRSFISAPAAIKIFRPASPTSWPGHEILDVGQRIDVIGIRDAGSVDKLKKHRPKAVEVLGSRFGELEEYSASILGVHEVDASPAGATLGLGIEQANALLLQVR</sequence>
<keyword evidence="2" id="KW-1185">Reference proteome</keyword>
<organism evidence="1 2">
    <name type="scientific">Corynebacterium pseudopelargi</name>
    <dbReference type="NCBI Taxonomy" id="2080757"/>
    <lineage>
        <taxon>Bacteria</taxon>
        <taxon>Bacillati</taxon>
        <taxon>Actinomycetota</taxon>
        <taxon>Actinomycetes</taxon>
        <taxon>Mycobacteriales</taxon>
        <taxon>Corynebacteriaceae</taxon>
        <taxon>Corynebacterium</taxon>
    </lineage>
</organism>
<reference evidence="1 2" key="1">
    <citation type="submission" date="2018-11" db="EMBL/GenBank/DDBJ databases">
        <authorList>
            <person name="Kleinhagauer T."/>
            <person name="Glaeser S.P."/>
            <person name="Spergser J."/>
            <person name="Ruckert C."/>
            <person name="Kaempfer P."/>
            <person name="Busse H.-J."/>
        </authorList>
    </citation>
    <scope>NUCLEOTIDE SEQUENCE [LARGE SCALE GENOMIC DNA]</scope>
    <source>
        <strain evidence="1 2">812CH</strain>
    </source>
</reference>
<gene>
    <name evidence="1" type="ORF">CPPEL_06760</name>
</gene>
<dbReference type="EMBL" id="CP033898">
    <property type="protein sequence ID" value="AZA09463.1"/>
    <property type="molecule type" value="Genomic_DNA"/>
</dbReference>
<accession>A0A3G6IV60</accession>
<dbReference type="KEGG" id="cpso:CPPEL_06760"/>
<dbReference type="Proteomes" id="UP000271426">
    <property type="component" value="Chromosome"/>
</dbReference>
<name>A0A3G6IV60_9CORY</name>
<protein>
    <submittedName>
        <fullName evidence="1">Uncharacterized protein</fullName>
    </submittedName>
</protein>
<proteinExistence type="predicted"/>
<dbReference type="AlphaFoldDB" id="A0A3G6IV60"/>
<evidence type="ECO:0000313" key="1">
    <source>
        <dbReference type="EMBL" id="AZA09463.1"/>
    </source>
</evidence>